<dbReference type="Proteomes" id="UP000552097">
    <property type="component" value="Unassembled WGS sequence"/>
</dbReference>
<keyword evidence="2" id="KW-1185">Reference proteome</keyword>
<evidence type="ECO:0000313" key="1">
    <source>
        <dbReference type="EMBL" id="MBB5804326.1"/>
    </source>
</evidence>
<dbReference type="AlphaFoldDB" id="A0A7W9M1W7"/>
<protein>
    <submittedName>
        <fullName evidence="1">Uncharacterized protein</fullName>
    </submittedName>
</protein>
<accession>A0A7W9M1W7</accession>
<sequence>MGDRAVLGVSCVMVIGVWSTQEYGIDHLAAIVKNRLKRIQYRPDLIDAFFAHTGLNLETEPP</sequence>
<dbReference type="RefSeq" id="WP_184929748.1">
    <property type="nucleotide sequence ID" value="NZ_JACHMO010000001.1"/>
</dbReference>
<comment type="caution">
    <text evidence="1">The sequence shown here is derived from an EMBL/GenBank/DDBJ whole genome shotgun (WGS) entry which is preliminary data.</text>
</comment>
<dbReference type="EMBL" id="JACHMO010000001">
    <property type="protein sequence ID" value="MBB5804326.1"/>
    <property type="molecule type" value="Genomic_DNA"/>
</dbReference>
<reference evidence="1 2" key="1">
    <citation type="submission" date="2020-08" db="EMBL/GenBank/DDBJ databases">
        <title>Sequencing the genomes of 1000 actinobacteria strains.</title>
        <authorList>
            <person name="Klenk H.-P."/>
        </authorList>
    </citation>
    <scope>NUCLEOTIDE SEQUENCE [LARGE SCALE GENOMIC DNA]</scope>
    <source>
        <strain evidence="1 2">DSM 45486</strain>
    </source>
</reference>
<name>A0A7W9M1W7_9PSEU</name>
<organism evidence="1 2">
    <name type="scientific">Saccharothrix ecbatanensis</name>
    <dbReference type="NCBI Taxonomy" id="1105145"/>
    <lineage>
        <taxon>Bacteria</taxon>
        <taxon>Bacillati</taxon>
        <taxon>Actinomycetota</taxon>
        <taxon>Actinomycetes</taxon>
        <taxon>Pseudonocardiales</taxon>
        <taxon>Pseudonocardiaceae</taxon>
        <taxon>Saccharothrix</taxon>
    </lineage>
</organism>
<gene>
    <name evidence="1" type="ORF">F4560_004094</name>
</gene>
<proteinExistence type="predicted"/>
<evidence type="ECO:0000313" key="2">
    <source>
        <dbReference type="Proteomes" id="UP000552097"/>
    </source>
</evidence>